<accession>A0AAD5GWH6</accession>
<proteinExistence type="predicted"/>
<gene>
    <name evidence="1" type="ORF">M8C21_003473</name>
</gene>
<evidence type="ECO:0000313" key="1">
    <source>
        <dbReference type="EMBL" id="KAI7755664.1"/>
    </source>
</evidence>
<reference evidence="1" key="1">
    <citation type="submission" date="2022-06" db="EMBL/GenBank/DDBJ databases">
        <title>Uncovering the hologenomic basis of an extraordinary plant invasion.</title>
        <authorList>
            <person name="Bieker V.C."/>
            <person name="Martin M.D."/>
            <person name="Gilbert T."/>
            <person name="Hodgins K."/>
            <person name="Battlay P."/>
            <person name="Petersen B."/>
            <person name="Wilson J."/>
        </authorList>
    </citation>
    <scope>NUCLEOTIDE SEQUENCE</scope>
    <source>
        <strain evidence="1">AA19_3_7</strain>
        <tissue evidence="1">Leaf</tissue>
    </source>
</reference>
<comment type="caution">
    <text evidence="1">The sequence shown here is derived from an EMBL/GenBank/DDBJ whole genome shotgun (WGS) entry which is preliminary data.</text>
</comment>
<dbReference type="AlphaFoldDB" id="A0AAD5GWH6"/>
<name>A0AAD5GWH6_AMBAR</name>
<keyword evidence="2" id="KW-1185">Reference proteome</keyword>
<organism evidence="1 2">
    <name type="scientific">Ambrosia artemisiifolia</name>
    <name type="common">Common ragweed</name>
    <dbReference type="NCBI Taxonomy" id="4212"/>
    <lineage>
        <taxon>Eukaryota</taxon>
        <taxon>Viridiplantae</taxon>
        <taxon>Streptophyta</taxon>
        <taxon>Embryophyta</taxon>
        <taxon>Tracheophyta</taxon>
        <taxon>Spermatophyta</taxon>
        <taxon>Magnoliopsida</taxon>
        <taxon>eudicotyledons</taxon>
        <taxon>Gunneridae</taxon>
        <taxon>Pentapetalae</taxon>
        <taxon>asterids</taxon>
        <taxon>campanulids</taxon>
        <taxon>Asterales</taxon>
        <taxon>Asteraceae</taxon>
        <taxon>Asteroideae</taxon>
        <taxon>Heliantheae alliance</taxon>
        <taxon>Heliantheae</taxon>
        <taxon>Ambrosia</taxon>
    </lineage>
</organism>
<dbReference type="EMBL" id="JAMZMK010000906">
    <property type="protein sequence ID" value="KAI7755664.1"/>
    <property type="molecule type" value="Genomic_DNA"/>
</dbReference>
<sequence length="107" mass="12676">CFNHQKLFDRRKLFQSLDASGEWLYSIHTQLIIKLFWIFTRSITKINVQIWCFLQVSSSKTGSWLINYNHTKFVGYPPRLVGSYDFHNVKQVFEVTVQVVLHPLEAK</sequence>
<evidence type="ECO:0000313" key="2">
    <source>
        <dbReference type="Proteomes" id="UP001206925"/>
    </source>
</evidence>
<protein>
    <submittedName>
        <fullName evidence="1">Uncharacterized protein</fullName>
    </submittedName>
</protein>
<feature type="non-terminal residue" evidence="1">
    <location>
        <position position="107"/>
    </location>
</feature>
<dbReference type="Proteomes" id="UP001206925">
    <property type="component" value="Unassembled WGS sequence"/>
</dbReference>